<evidence type="ECO:0000256" key="6">
    <source>
        <dbReference type="ARBA" id="ARBA00022692"/>
    </source>
</evidence>
<keyword evidence="8" id="KW-1000">Mitochondrion outer membrane</keyword>
<dbReference type="PROSITE" id="PS50255">
    <property type="entry name" value="CYTOCHROME_B5_2"/>
    <property type="match status" value="1"/>
</dbReference>
<evidence type="ECO:0000256" key="3">
    <source>
        <dbReference type="ARBA" id="ARBA00006105"/>
    </source>
</evidence>
<dbReference type="InParanoid" id="F0X9V4"/>
<keyword evidence="4 16" id="KW-0349">Heme</keyword>
<keyword evidence="14" id="KW-0472">Membrane</keyword>
<dbReference type="GO" id="GO:0020037">
    <property type="term" value="F:heme binding"/>
    <property type="evidence" value="ECO:0007669"/>
    <property type="project" value="UniProtKB-UniRule"/>
</dbReference>
<feature type="binding site" evidence="15">
    <location>
        <position position="282"/>
    </location>
    <ligand>
        <name>FAD</name>
        <dbReference type="ChEBI" id="CHEBI:57692"/>
    </ligand>
</feature>
<evidence type="ECO:0000256" key="16">
    <source>
        <dbReference type="RuleBase" id="RU362121"/>
    </source>
</evidence>
<dbReference type="Proteomes" id="UP000007796">
    <property type="component" value="Unassembled WGS sequence"/>
</dbReference>
<evidence type="ECO:0000256" key="10">
    <source>
        <dbReference type="ARBA" id="ARBA00022989"/>
    </source>
</evidence>
<evidence type="ECO:0000313" key="19">
    <source>
        <dbReference type="EMBL" id="EFX05736.1"/>
    </source>
</evidence>
<feature type="binding site" evidence="15">
    <location>
        <position position="354"/>
    </location>
    <ligand>
        <name>FAD</name>
        <dbReference type="ChEBI" id="CHEBI:57692"/>
    </ligand>
</feature>
<dbReference type="InterPro" id="IPR008333">
    <property type="entry name" value="Cbr1-like_FAD-bd_dom"/>
</dbReference>
<dbReference type="STRING" id="655863.F0X9V4"/>
<proteinExistence type="inferred from homology"/>
<feature type="binding site" evidence="15">
    <location>
        <position position="299"/>
    </location>
    <ligand>
        <name>FAD</name>
        <dbReference type="ChEBI" id="CHEBI:57692"/>
    </ligand>
</feature>
<dbReference type="Gene3D" id="3.40.50.80">
    <property type="entry name" value="Nucleotide-binding domain of ferredoxin-NADP reductase (FNR) module"/>
    <property type="match status" value="1"/>
</dbReference>
<comment type="subcellular location">
    <subcellularLocation>
        <location evidence="2">Mitochondrion outer membrane</location>
        <topology evidence="2">Single-pass membrane protein</topology>
    </subcellularLocation>
</comment>
<dbReference type="PANTHER" id="PTHR19370">
    <property type="entry name" value="NADH-CYTOCHROME B5 REDUCTASE"/>
    <property type="match status" value="1"/>
</dbReference>
<evidence type="ECO:0000256" key="11">
    <source>
        <dbReference type="ARBA" id="ARBA00023002"/>
    </source>
</evidence>
<dbReference type="Pfam" id="PF00173">
    <property type="entry name" value="Cyt-b5"/>
    <property type="match status" value="1"/>
</dbReference>
<dbReference type="Pfam" id="PF00175">
    <property type="entry name" value="NAD_binding_1"/>
    <property type="match status" value="1"/>
</dbReference>
<dbReference type="InterPro" id="IPR018506">
    <property type="entry name" value="Cyt_B5_heme-BS"/>
</dbReference>
<dbReference type="eggNOG" id="KOG0534">
    <property type="taxonomic scope" value="Eukaryota"/>
</dbReference>
<evidence type="ECO:0000256" key="14">
    <source>
        <dbReference type="ARBA" id="ARBA00023136"/>
    </source>
</evidence>
<evidence type="ECO:0000256" key="7">
    <source>
        <dbReference type="ARBA" id="ARBA00022723"/>
    </source>
</evidence>
<keyword evidence="10" id="KW-1133">Transmembrane helix</keyword>
<dbReference type="GeneID" id="25976946"/>
<keyword evidence="20" id="KW-1185">Reference proteome</keyword>
<dbReference type="InterPro" id="IPR001433">
    <property type="entry name" value="OxRdtase_FAD/NAD-bd"/>
</dbReference>
<dbReference type="eggNOG" id="KOG0537">
    <property type="taxonomic scope" value="Eukaryota"/>
</dbReference>
<dbReference type="InterPro" id="IPR001199">
    <property type="entry name" value="Cyt_B5-like_heme/steroid-bd"/>
</dbReference>
<dbReference type="Gene3D" id="2.40.30.10">
    <property type="entry name" value="Translation factors"/>
    <property type="match status" value="1"/>
</dbReference>
<dbReference type="PROSITE" id="PS51384">
    <property type="entry name" value="FAD_FR"/>
    <property type="match status" value="1"/>
</dbReference>
<reference evidence="19 20" key="1">
    <citation type="journal article" date="2011" name="Proc. Natl. Acad. Sci. U.S.A.">
        <title>Genome and transcriptome analyses of the mountain pine beetle-fungal symbiont Grosmannia clavigera, a lodgepole pine pathogen.</title>
        <authorList>
            <person name="DiGuistini S."/>
            <person name="Wang Y."/>
            <person name="Liao N.Y."/>
            <person name="Taylor G."/>
            <person name="Tanguay P."/>
            <person name="Feau N."/>
            <person name="Henrissat B."/>
            <person name="Chan S.K."/>
            <person name="Hesse-Orce U."/>
            <person name="Alamouti S.M."/>
            <person name="Tsui C.K.M."/>
            <person name="Docking R.T."/>
            <person name="Levasseur A."/>
            <person name="Haridas S."/>
            <person name="Robertson G."/>
            <person name="Birol I."/>
            <person name="Holt R.A."/>
            <person name="Marra M.A."/>
            <person name="Hamelin R.C."/>
            <person name="Hirst M."/>
            <person name="Jones S.J.M."/>
            <person name="Bohlmann J."/>
            <person name="Breuil C."/>
        </authorList>
    </citation>
    <scope>NUCLEOTIDE SEQUENCE [LARGE SCALE GENOMIC DNA]</scope>
    <source>
        <strain evidence="20">kw1407 / UAMH 11150</strain>
    </source>
</reference>
<keyword evidence="11" id="KW-0560">Oxidoreductase</keyword>
<protein>
    <submittedName>
        <fullName evidence="19">Cytochrome b5</fullName>
    </submittedName>
</protein>
<evidence type="ECO:0000256" key="12">
    <source>
        <dbReference type="ARBA" id="ARBA00023004"/>
    </source>
</evidence>
<evidence type="ECO:0000256" key="8">
    <source>
        <dbReference type="ARBA" id="ARBA00022787"/>
    </source>
</evidence>
<name>F0X9V4_GROCL</name>
<dbReference type="Pfam" id="PF00970">
    <property type="entry name" value="FAD_binding_6"/>
    <property type="match status" value="1"/>
</dbReference>
<dbReference type="RefSeq" id="XP_014175218.1">
    <property type="nucleotide sequence ID" value="XM_014319743.1"/>
</dbReference>
<dbReference type="FunFam" id="3.40.50.80:FF:000019">
    <property type="entry name" value="NADH-cytochrome b5 reductase"/>
    <property type="match status" value="1"/>
</dbReference>
<keyword evidence="12 16" id="KW-0408">Iron</keyword>
<dbReference type="InterPro" id="IPR001834">
    <property type="entry name" value="CBR-like"/>
</dbReference>
<comment type="similarity">
    <text evidence="3">Belongs to the flavoprotein pyridine nucleotide cytochrome reductase family.</text>
</comment>
<evidence type="ECO:0000259" key="18">
    <source>
        <dbReference type="PROSITE" id="PS51384"/>
    </source>
</evidence>
<dbReference type="PROSITE" id="PS00191">
    <property type="entry name" value="CYTOCHROME_B5_1"/>
    <property type="match status" value="1"/>
</dbReference>
<evidence type="ECO:0000259" key="17">
    <source>
        <dbReference type="PROSITE" id="PS50255"/>
    </source>
</evidence>
<comment type="cofactor">
    <cofactor evidence="1 15">
        <name>FAD</name>
        <dbReference type="ChEBI" id="CHEBI:57692"/>
    </cofactor>
</comment>
<dbReference type="OrthoDB" id="432685at2759"/>
<accession>F0X9V4</accession>
<evidence type="ECO:0000256" key="13">
    <source>
        <dbReference type="ARBA" id="ARBA00023027"/>
    </source>
</evidence>
<organism evidence="20">
    <name type="scientific">Grosmannia clavigera (strain kw1407 / UAMH 11150)</name>
    <name type="common">Blue stain fungus</name>
    <name type="synonym">Graphiocladiella clavigera</name>
    <dbReference type="NCBI Taxonomy" id="655863"/>
    <lineage>
        <taxon>Eukaryota</taxon>
        <taxon>Fungi</taxon>
        <taxon>Dikarya</taxon>
        <taxon>Ascomycota</taxon>
        <taxon>Pezizomycotina</taxon>
        <taxon>Sordariomycetes</taxon>
        <taxon>Sordariomycetidae</taxon>
        <taxon>Ophiostomatales</taxon>
        <taxon>Ophiostomataceae</taxon>
        <taxon>Leptographium</taxon>
    </lineage>
</organism>
<dbReference type="PRINTS" id="PR00371">
    <property type="entry name" value="FPNCR"/>
</dbReference>
<dbReference type="AlphaFoldDB" id="F0X9V4"/>
<dbReference type="PRINTS" id="PR00363">
    <property type="entry name" value="CYTOCHROMEB5"/>
</dbReference>
<keyword evidence="9 15" id="KW-0274">FAD</keyword>
<gene>
    <name evidence="19" type="ORF">CMQ_3805</name>
</gene>
<evidence type="ECO:0000256" key="2">
    <source>
        <dbReference type="ARBA" id="ARBA00004572"/>
    </source>
</evidence>
<dbReference type="HOGENOM" id="CLU_003827_0_1_1"/>
<dbReference type="SUPFAM" id="SSF63380">
    <property type="entry name" value="Riboflavin synthase domain-like"/>
    <property type="match status" value="1"/>
</dbReference>
<evidence type="ECO:0000256" key="5">
    <source>
        <dbReference type="ARBA" id="ARBA00022630"/>
    </source>
</evidence>
<dbReference type="GO" id="GO:0005783">
    <property type="term" value="C:endoplasmic reticulum"/>
    <property type="evidence" value="ECO:0007669"/>
    <property type="project" value="TreeGrafter"/>
</dbReference>
<dbReference type="SUPFAM" id="SSF52343">
    <property type="entry name" value="Ferredoxin reductase-like, C-terminal NADP-linked domain"/>
    <property type="match status" value="1"/>
</dbReference>
<dbReference type="GO" id="GO:0046872">
    <property type="term" value="F:metal ion binding"/>
    <property type="evidence" value="ECO:0007669"/>
    <property type="project" value="UniProtKB-UniRule"/>
</dbReference>
<dbReference type="PRINTS" id="PR00406">
    <property type="entry name" value="CYTB5RDTASE"/>
</dbReference>
<keyword evidence="5 15" id="KW-0285">Flavoprotein</keyword>
<dbReference type="InterPro" id="IPR001709">
    <property type="entry name" value="Flavoprot_Pyr_Nucl_cyt_Rdtase"/>
</dbReference>
<evidence type="ECO:0000256" key="9">
    <source>
        <dbReference type="ARBA" id="ARBA00022827"/>
    </source>
</evidence>
<comment type="similarity">
    <text evidence="16">Belongs to the cytochrome b5 family.</text>
</comment>
<dbReference type="SMART" id="SM01117">
    <property type="entry name" value="Cyt-b5"/>
    <property type="match status" value="1"/>
</dbReference>
<dbReference type="Gene3D" id="3.10.120.10">
    <property type="entry name" value="Cytochrome b5-like heme/steroid binding domain"/>
    <property type="match status" value="1"/>
</dbReference>
<evidence type="ECO:0000313" key="20">
    <source>
        <dbReference type="Proteomes" id="UP000007796"/>
    </source>
</evidence>
<dbReference type="EMBL" id="GL629735">
    <property type="protein sequence ID" value="EFX05736.1"/>
    <property type="molecule type" value="Genomic_DNA"/>
</dbReference>
<feature type="binding site" evidence="15">
    <location>
        <position position="284"/>
    </location>
    <ligand>
        <name>FAD</name>
        <dbReference type="ChEBI" id="CHEBI:57692"/>
    </ligand>
</feature>
<dbReference type="GO" id="GO:0005741">
    <property type="term" value="C:mitochondrial outer membrane"/>
    <property type="evidence" value="ECO:0007669"/>
    <property type="project" value="UniProtKB-SubCell"/>
</dbReference>
<dbReference type="InterPro" id="IPR017938">
    <property type="entry name" value="Riboflavin_synthase-like_b-brl"/>
</dbReference>
<sequence>MASLPEFTADEVAAHKTQEDLWIAVHGRVYNVASYLQDHPGGAAILLDVAGTDASHEYDDAGHSEDADEIMAALVVGTLQGTRVGRPTKTVQLIQSSSSSAKTVSSSSSLSLHVLPVLAMASVPVGAAVAAVYLPGLWGAHNVSRLLCLLPSPSHGSSNPATTFGGGVLVASLFWTALVGVAGSRLSARFLHIDSGFTRFPIQIRTQTTTSRRVARPRPLLQAAGFLDPKTYKTLPLVAKTELAPGVFRLEFRLPQPTDVLGLPVGQHVAIQATIDGQTVARSYTPTSNNADRGRLELLVRCYPDGLLTGRYLALLQVGDTVRFRGPKGAMRYNNPGGRLCRRIGMIAGGTGITPMFQLIRAICDDSHDQTEVSLIYANRSEPDMLLRRELDAFARQYPRNLKVWYMLDHPPADWPYGSGFVTADVMRERLPKPAPDTKIMLCGPPGMINASKAALQSLGFQTPGPVSRMTDQVFCF</sequence>
<dbReference type="InterPro" id="IPR039261">
    <property type="entry name" value="FNR_nucleotide-bd"/>
</dbReference>
<dbReference type="PANTHER" id="PTHR19370:SF178">
    <property type="entry name" value="CYTOCHROME-B5 REDUCTASE"/>
    <property type="match status" value="1"/>
</dbReference>
<dbReference type="InterPro" id="IPR036400">
    <property type="entry name" value="Cyt_B5-like_heme/steroid_sf"/>
</dbReference>
<evidence type="ECO:0000256" key="15">
    <source>
        <dbReference type="PIRSR" id="PIRSR601834-1"/>
    </source>
</evidence>
<dbReference type="CDD" id="cd06183">
    <property type="entry name" value="cyt_b5_reduct_like"/>
    <property type="match status" value="1"/>
</dbReference>
<keyword evidence="7 16" id="KW-0479">Metal-binding</keyword>
<evidence type="ECO:0000256" key="1">
    <source>
        <dbReference type="ARBA" id="ARBA00001974"/>
    </source>
</evidence>
<dbReference type="InterPro" id="IPR017927">
    <property type="entry name" value="FAD-bd_FR_type"/>
</dbReference>
<dbReference type="GO" id="GO:0016491">
    <property type="term" value="F:oxidoreductase activity"/>
    <property type="evidence" value="ECO:0007669"/>
    <property type="project" value="UniProtKB-KW"/>
</dbReference>
<feature type="domain" description="FAD-binding FR-type" evidence="18">
    <location>
        <begin position="230"/>
        <end position="334"/>
    </location>
</feature>
<dbReference type="SUPFAM" id="SSF55856">
    <property type="entry name" value="Cytochrome b5-like heme/steroid binding domain"/>
    <property type="match status" value="1"/>
</dbReference>
<keyword evidence="8" id="KW-0496">Mitochondrion</keyword>
<keyword evidence="13" id="KW-0520">NAD</keyword>
<keyword evidence="6" id="KW-0812">Transmembrane</keyword>
<evidence type="ECO:0000256" key="4">
    <source>
        <dbReference type="ARBA" id="ARBA00022617"/>
    </source>
</evidence>
<feature type="domain" description="Cytochrome b5 heme-binding" evidence="17">
    <location>
        <begin position="4"/>
        <end position="80"/>
    </location>
</feature>